<feature type="active site" description="Schiff-base intermediate with substrate" evidence="11">
    <location>
        <position position="142"/>
    </location>
</feature>
<dbReference type="PANTHER" id="PTHR10683">
    <property type="entry name" value="TRANSALDOLASE"/>
    <property type="match status" value="1"/>
</dbReference>
<comment type="catalytic activity">
    <reaction evidence="10 11">
        <text>D-sedoheptulose 7-phosphate + D-glyceraldehyde 3-phosphate = D-erythrose 4-phosphate + beta-D-fructose 6-phosphate</text>
        <dbReference type="Rhea" id="RHEA:17053"/>
        <dbReference type="ChEBI" id="CHEBI:16897"/>
        <dbReference type="ChEBI" id="CHEBI:57483"/>
        <dbReference type="ChEBI" id="CHEBI:57634"/>
        <dbReference type="ChEBI" id="CHEBI:59776"/>
        <dbReference type="EC" id="2.2.1.2"/>
    </reaction>
</comment>
<dbReference type="Gene3D" id="3.20.20.70">
    <property type="entry name" value="Aldolase class I"/>
    <property type="match status" value="1"/>
</dbReference>
<comment type="function">
    <text evidence="1 11">Transaldolase is important for the balance of metabolites in the pentose-phosphate pathway.</text>
</comment>
<dbReference type="AlphaFoldDB" id="A0A2U1ZRN8"/>
<dbReference type="HAMAP" id="MF_00493">
    <property type="entry name" value="Transaldolase_2"/>
    <property type="match status" value="1"/>
</dbReference>
<dbReference type="EMBL" id="PYHR01000002">
    <property type="protein sequence ID" value="PWD49655.1"/>
    <property type="molecule type" value="Genomic_DNA"/>
</dbReference>
<dbReference type="EC" id="2.2.1.2" evidence="5 11"/>
<protein>
    <recommendedName>
        <fullName evidence="5 11">Transaldolase</fullName>
        <ecNumber evidence="5 11">2.2.1.2</ecNumber>
    </recommendedName>
</protein>
<evidence type="ECO:0000256" key="6">
    <source>
        <dbReference type="ARBA" id="ARBA00022490"/>
    </source>
</evidence>
<evidence type="ECO:0000256" key="5">
    <source>
        <dbReference type="ARBA" id="ARBA00013151"/>
    </source>
</evidence>
<keyword evidence="7 11" id="KW-0808">Transferase</keyword>
<dbReference type="GO" id="GO:0006098">
    <property type="term" value="P:pentose-phosphate shunt"/>
    <property type="evidence" value="ECO:0007669"/>
    <property type="project" value="UniProtKB-UniRule"/>
</dbReference>
<name>A0A2U1ZRN8_9MICO</name>
<dbReference type="SUPFAM" id="SSF51569">
    <property type="entry name" value="Aldolase"/>
    <property type="match status" value="1"/>
</dbReference>
<dbReference type="RefSeq" id="WP_109228038.1">
    <property type="nucleotide sequence ID" value="NZ_PYHR01000002.1"/>
</dbReference>
<sequence length="377" mass="39953">MSATPPLARIVESGVSPWLDDLSRARLRSGNLAELISSGRILGVTTNPTIFDKAIADGEAYDEAVAALAAAGADTEQAVRTMTTDDVREAADLFARALPDPRHGDGRVSIEVDPRLAHDTAGTIAQARELWRIVDRPNVYIKIPATPEGLLAITEAVAEGISVNATLIFSVDTYRAVATAYVDGLERARDAGVDLAPIASVASVFLSRIDGKVDPVLDELGTPEATALRGTAAVAGARTAYAAFREIFSSPRWEDLAAAGAHVQRPLWASTGVKDPTFADTRYVDELVAPDVVNTMPEKTLLATADHARLPEGTGPVDTITPHLAQAAEQLDGLLRVGVPYEQLLAELTSEGVASFIVSWENLLQTVTTSLENARTA</sequence>
<dbReference type="Proteomes" id="UP000245166">
    <property type="component" value="Unassembled WGS sequence"/>
</dbReference>
<dbReference type="NCBIfam" id="NF002881">
    <property type="entry name" value="PRK03343.1"/>
    <property type="match status" value="1"/>
</dbReference>
<dbReference type="PANTHER" id="PTHR10683:SF31">
    <property type="entry name" value="TRANSALDOLASE"/>
    <property type="match status" value="1"/>
</dbReference>
<comment type="subcellular location">
    <subcellularLocation>
        <location evidence="2 11">Cytoplasm</location>
    </subcellularLocation>
</comment>
<dbReference type="GO" id="GO:0005975">
    <property type="term" value="P:carbohydrate metabolic process"/>
    <property type="evidence" value="ECO:0007669"/>
    <property type="project" value="InterPro"/>
</dbReference>
<keyword evidence="8 11" id="KW-0570">Pentose shunt</keyword>
<proteinExistence type="inferred from homology"/>
<dbReference type="UniPathway" id="UPA00115">
    <property type="reaction ID" value="UER00414"/>
</dbReference>
<comment type="caution">
    <text evidence="12">The sequence shown here is derived from an EMBL/GenBank/DDBJ whole genome shotgun (WGS) entry which is preliminary data.</text>
</comment>
<reference evidence="12 13" key="1">
    <citation type="submission" date="2018-03" db="EMBL/GenBank/DDBJ databases">
        <title>Genome assembly of novel Miniimonas species PCH200.</title>
        <authorList>
            <person name="Thakur V."/>
            <person name="Kumar V."/>
            <person name="Singh D."/>
        </authorList>
    </citation>
    <scope>NUCLEOTIDE SEQUENCE [LARGE SCALE GENOMIC DNA]</scope>
    <source>
        <strain evidence="12 13">PCH200</strain>
    </source>
</reference>
<evidence type="ECO:0000256" key="9">
    <source>
        <dbReference type="ARBA" id="ARBA00023270"/>
    </source>
</evidence>
<dbReference type="InterPro" id="IPR013785">
    <property type="entry name" value="Aldolase_TIM"/>
</dbReference>
<accession>A0A2U1ZRN8</accession>
<dbReference type="PROSITE" id="PS01054">
    <property type="entry name" value="TRANSALDOLASE_1"/>
    <property type="match status" value="1"/>
</dbReference>
<comment type="pathway">
    <text evidence="3 11">Carbohydrate degradation; pentose phosphate pathway; D-glyceraldehyde 3-phosphate and beta-D-fructose 6-phosphate from D-ribose 5-phosphate and D-xylulose 5-phosphate (non-oxidative stage): step 2/3.</text>
</comment>
<dbReference type="InterPro" id="IPR018225">
    <property type="entry name" value="Transaldolase_AS"/>
</dbReference>
<dbReference type="GO" id="GO:0005737">
    <property type="term" value="C:cytoplasm"/>
    <property type="evidence" value="ECO:0007669"/>
    <property type="project" value="UniProtKB-SubCell"/>
</dbReference>
<keyword evidence="6 11" id="KW-0963">Cytoplasm</keyword>
<evidence type="ECO:0000256" key="7">
    <source>
        <dbReference type="ARBA" id="ARBA00022679"/>
    </source>
</evidence>
<evidence type="ECO:0000256" key="8">
    <source>
        <dbReference type="ARBA" id="ARBA00023126"/>
    </source>
</evidence>
<comment type="similarity">
    <text evidence="4 11">Belongs to the transaldolase family. Type 2 subfamily.</text>
</comment>
<dbReference type="CDD" id="cd00955">
    <property type="entry name" value="Transaldolase_like"/>
    <property type="match status" value="1"/>
</dbReference>
<organism evidence="12 13">
    <name type="scientific">Serinibacter arcticus</name>
    <dbReference type="NCBI Taxonomy" id="1655435"/>
    <lineage>
        <taxon>Bacteria</taxon>
        <taxon>Bacillati</taxon>
        <taxon>Actinomycetota</taxon>
        <taxon>Actinomycetes</taxon>
        <taxon>Micrococcales</taxon>
        <taxon>Beutenbergiaceae</taxon>
        <taxon>Serinibacter</taxon>
    </lineage>
</organism>
<keyword evidence="13" id="KW-1185">Reference proteome</keyword>
<dbReference type="Pfam" id="PF00923">
    <property type="entry name" value="TAL_FSA"/>
    <property type="match status" value="1"/>
</dbReference>
<evidence type="ECO:0000256" key="11">
    <source>
        <dbReference type="HAMAP-Rule" id="MF_00493"/>
    </source>
</evidence>
<evidence type="ECO:0000256" key="2">
    <source>
        <dbReference type="ARBA" id="ARBA00004496"/>
    </source>
</evidence>
<evidence type="ECO:0000256" key="10">
    <source>
        <dbReference type="ARBA" id="ARBA00048810"/>
    </source>
</evidence>
<keyword evidence="9 11" id="KW-0704">Schiff base</keyword>
<dbReference type="InterPro" id="IPR004732">
    <property type="entry name" value="Transaldolase_2"/>
</dbReference>
<dbReference type="PIRSF" id="PIRSF036915">
    <property type="entry name" value="Trnald_Bac_Plnt"/>
    <property type="match status" value="1"/>
</dbReference>
<evidence type="ECO:0000256" key="1">
    <source>
        <dbReference type="ARBA" id="ARBA00003518"/>
    </source>
</evidence>
<evidence type="ECO:0000313" key="13">
    <source>
        <dbReference type="Proteomes" id="UP000245166"/>
    </source>
</evidence>
<evidence type="ECO:0000256" key="4">
    <source>
        <dbReference type="ARBA" id="ARBA00008426"/>
    </source>
</evidence>
<gene>
    <name evidence="11 12" type="primary">tal</name>
    <name evidence="12" type="ORF">C8046_01920</name>
</gene>
<dbReference type="GO" id="GO:0004801">
    <property type="term" value="F:transaldolase activity"/>
    <property type="evidence" value="ECO:0007669"/>
    <property type="project" value="UniProtKB-UniRule"/>
</dbReference>
<dbReference type="InterPro" id="IPR001585">
    <property type="entry name" value="TAL/FSA"/>
</dbReference>
<dbReference type="NCBIfam" id="TIGR00876">
    <property type="entry name" value="tal_mycobact"/>
    <property type="match status" value="1"/>
</dbReference>
<evidence type="ECO:0000256" key="3">
    <source>
        <dbReference type="ARBA" id="ARBA00004857"/>
    </source>
</evidence>
<dbReference type="OrthoDB" id="9809101at2"/>
<evidence type="ECO:0000313" key="12">
    <source>
        <dbReference type="EMBL" id="PWD49655.1"/>
    </source>
</evidence>